<dbReference type="OrthoDB" id="4153994at2759"/>
<evidence type="ECO:0000313" key="2">
    <source>
        <dbReference type="EMBL" id="KIW44590.1"/>
    </source>
</evidence>
<dbReference type="GeneID" id="27355123"/>
<dbReference type="VEuPathDB" id="FungiDB:PV06_03049"/>
<feature type="compositionally biased region" description="Basic and acidic residues" evidence="1">
    <location>
        <begin position="90"/>
        <end position="118"/>
    </location>
</feature>
<proteinExistence type="predicted"/>
<evidence type="ECO:0000256" key="1">
    <source>
        <dbReference type="SAM" id="MobiDB-lite"/>
    </source>
</evidence>
<dbReference type="AlphaFoldDB" id="A0A0D2DQ38"/>
<feature type="region of interest" description="Disordered" evidence="1">
    <location>
        <begin position="1"/>
        <end position="25"/>
    </location>
</feature>
<dbReference type="RefSeq" id="XP_016264806.1">
    <property type="nucleotide sequence ID" value="XM_016403801.1"/>
</dbReference>
<dbReference type="Proteomes" id="UP000053342">
    <property type="component" value="Unassembled WGS sequence"/>
</dbReference>
<evidence type="ECO:0000313" key="3">
    <source>
        <dbReference type="Proteomes" id="UP000053342"/>
    </source>
</evidence>
<dbReference type="HOGENOM" id="CLU_135136_0_0_1"/>
<accession>A0A0D2DQ38</accession>
<reference evidence="2 3" key="1">
    <citation type="submission" date="2015-01" db="EMBL/GenBank/DDBJ databases">
        <title>The Genome Sequence of Exophiala oligosperma CBS72588.</title>
        <authorList>
            <consortium name="The Broad Institute Genomics Platform"/>
            <person name="Cuomo C."/>
            <person name="de Hoog S."/>
            <person name="Gorbushina A."/>
            <person name="Stielow B."/>
            <person name="Teixiera M."/>
            <person name="Abouelleil A."/>
            <person name="Chapman S.B."/>
            <person name="Priest M."/>
            <person name="Young S.K."/>
            <person name="Wortman J."/>
            <person name="Nusbaum C."/>
            <person name="Birren B."/>
        </authorList>
    </citation>
    <scope>NUCLEOTIDE SEQUENCE [LARGE SCALE GENOMIC DNA]</scope>
    <source>
        <strain evidence="2 3">CBS 72588</strain>
    </source>
</reference>
<organism evidence="2 3">
    <name type="scientific">Exophiala oligosperma</name>
    <dbReference type="NCBI Taxonomy" id="215243"/>
    <lineage>
        <taxon>Eukaryota</taxon>
        <taxon>Fungi</taxon>
        <taxon>Dikarya</taxon>
        <taxon>Ascomycota</taxon>
        <taxon>Pezizomycotina</taxon>
        <taxon>Eurotiomycetes</taxon>
        <taxon>Chaetothyriomycetidae</taxon>
        <taxon>Chaetothyriales</taxon>
        <taxon>Herpotrichiellaceae</taxon>
        <taxon>Exophiala</taxon>
    </lineage>
</organism>
<gene>
    <name evidence="2" type="ORF">PV06_03049</name>
</gene>
<name>A0A0D2DQ38_9EURO</name>
<protein>
    <submittedName>
        <fullName evidence="2">Uncharacterized protein</fullName>
    </submittedName>
</protein>
<feature type="region of interest" description="Disordered" evidence="1">
    <location>
        <begin position="71"/>
        <end position="138"/>
    </location>
</feature>
<keyword evidence="3" id="KW-1185">Reference proteome</keyword>
<sequence length="138" mass="14777">MSSSSPPPYTDSRGREDQRLPPYRASHGFANSQEELAALRDFAQSKLYVDPGTNGMLSEIRGFGLRSLSVGAQPASQESAVAGLTPETDEERKQRKASEKAAKKTEHERRGSLTERLARVISGVNNGGGSKDGVGSSK</sequence>
<dbReference type="EMBL" id="KN847334">
    <property type="protein sequence ID" value="KIW44590.1"/>
    <property type="molecule type" value="Genomic_DNA"/>
</dbReference>